<evidence type="ECO:0000313" key="2">
    <source>
        <dbReference type="Proteomes" id="UP000614601"/>
    </source>
</evidence>
<keyword evidence="2" id="KW-1185">Reference proteome</keyword>
<sequence length="161" mass="19224">MEDICSLAMVNKCFYKLVNLDFKKLCYHHVVYRLKDETWAYAFSKFGDRSYYISGAGFYHEHSVCCPFTGKMAITLKNGYVILNNIDFCLKQFTIVDFTLYFMVYNKRMDCWQIKPSDLNLQLKRNSFRFSVADIAPLPHYRVMEYGIDSKWHCKTRLFEF</sequence>
<gene>
    <name evidence="1" type="ORF">BOKJ2_LOCUS7111</name>
</gene>
<reference evidence="1" key="1">
    <citation type="submission" date="2020-09" db="EMBL/GenBank/DDBJ databases">
        <authorList>
            <person name="Kikuchi T."/>
        </authorList>
    </citation>
    <scope>NUCLEOTIDE SEQUENCE</scope>
    <source>
        <strain evidence="1">SH1</strain>
    </source>
</reference>
<accession>A0A811KMQ9</accession>
<evidence type="ECO:0000313" key="1">
    <source>
        <dbReference type="EMBL" id="CAD5217485.1"/>
    </source>
</evidence>
<protein>
    <recommendedName>
        <fullName evidence="3">F-box domain-containing protein</fullName>
    </recommendedName>
</protein>
<dbReference type="EMBL" id="CAJFDH010000003">
    <property type="protein sequence ID" value="CAD5217485.1"/>
    <property type="molecule type" value="Genomic_DNA"/>
</dbReference>
<dbReference type="EMBL" id="CAJFCW020000003">
    <property type="protein sequence ID" value="CAG9107875.1"/>
    <property type="molecule type" value="Genomic_DNA"/>
</dbReference>
<dbReference type="Proteomes" id="UP000614601">
    <property type="component" value="Unassembled WGS sequence"/>
</dbReference>
<comment type="caution">
    <text evidence="1">The sequence shown here is derived from an EMBL/GenBank/DDBJ whole genome shotgun (WGS) entry which is preliminary data.</text>
</comment>
<dbReference type="AlphaFoldDB" id="A0A811KMQ9"/>
<dbReference type="Proteomes" id="UP000783686">
    <property type="component" value="Unassembled WGS sequence"/>
</dbReference>
<proteinExistence type="predicted"/>
<organism evidence="1 2">
    <name type="scientific">Bursaphelenchus okinawaensis</name>
    <dbReference type="NCBI Taxonomy" id="465554"/>
    <lineage>
        <taxon>Eukaryota</taxon>
        <taxon>Metazoa</taxon>
        <taxon>Ecdysozoa</taxon>
        <taxon>Nematoda</taxon>
        <taxon>Chromadorea</taxon>
        <taxon>Rhabditida</taxon>
        <taxon>Tylenchina</taxon>
        <taxon>Tylenchomorpha</taxon>
        <taxon>Aphelenchoidea</taxon>
        <taxon>Aphelenchoididae</taxon>
        <taxon>Bursaphelenchus</taxon>
    </lineage>
</organism>
<evidence type="ECO:0008006" key="3">
    <source>
        <dbReference type="Google" id="ProtNLM"/>
    </source>
</evidence>
<name>A0A811KMQ9_9BILA</name>